<dbReference type="Proteomes" id="UP000008022">
    <property type="component" value="Unassembled WGS sequence"/>
</dbReference>
<dbReference type="EnsemblPlants" id="ORUFI06G19260.1">
    <property type="protein sequence ID" value="ORUFI06G19260.1"/>
    <property type="gene ID" value="ORUFI06G19260"/>
</dbReference>
<protein>
    <recommendedName>
        <fullName evidence="3">Glucan endo-1,3-beta-D-glucosidase</fullName>
    </recommendedName>
</protein>
<dbReference type="Gramene" id="ORUFI06G19260.1">
    <property type="protein sequence ID" value="ORUFI06G19260.1"/>
    <property type="gene ID" value="ORUFI06G19260"/>
</dbReference>
<dbReference type="PANTHER" id="PTHR32227">
    <property type="entry name" value="GLUCAN ENDO-1,3-BETA-GLUCOSIDASE BG1-RELATED-RELATED"/>
    <property type="match status" value="1"/>
</dbReference>
<dbReference type="eggNOG" id="ENOG502QV7R">
    <property type="taxonomic scope" value="Eukaryota"/>
</dbReference>
<dbReference type="Gene3D" id="3.20.20.80">
    <property type="entry name" value="Glycosidases"/>
    <property type="match status" value="2"/>
</dbReference>
<evidence type="ECO:0000313" key="2">
    <source>
        <dbReference type="Proteomes" id="UP000008022"/>
    </source>
</evidence>
<evidence type="ECO:0000313" key="1">
    <source>
        <dbReference type="EnsemblPlants" id="ORUFI06G19260.1"/>
    </source>
</evidence>
<dbReference type="STRING" id="4529.A0A0E0PZ20"/>
<dbReference type="AlphaFoldDB" id="A0A0E0PZ20"/>
<dbReference type="GO" id="GO:0004553">
    <property type="term" value="F:hydrolase activity, hydrolyzing O-glycosyl compounds"/>
    <property type="evidence" value="ECO:0007669"/>
    <property type="project" value="InterPro"/>
</dbReference>
<reference evidence="1" key="2">
    <citation type="submission" date="2015-06" db="UniProtKB">
        <authorList>
            <consortium name="EnsemblPlants"/>
        </authorList>
    </citation>
    <scope>IDENTIFICATION</scope>
</reference>
<dbReference type="HOGENOM" id="CLU_024953_1_2_1"/>
<dbReference type="InterPro" id="IPR017853">
    <property type="entry name" value="GH"/>
</dbReference>
<evidence type="ECO:0008006" key="3">
    <source>
        <dbReference type="Google" id="ProtNLM"/>
    </source>
</evidence>
<organism evidence="1 2">
    <name type="scientific">Oryza rufipogon</name>
    <name type="common">Brownbeard rice</name>
    <name type="synonym">Asian wild rice</name>
    <dbReference type="NCBI Taxonomy" id="4529"/>
    <lineage>
        <taxon>Eukaryota</taxon>
        <taxon>Viridiplantae</taxon>
        <taxon>Streptophyta</taxon>
        <taxon>Embryophyta</taxon>
        <taxon>Tracheophyta</taxon>
        <taxon>Spermatophyta</taxon>
        <taxon>Magnoliopsida</taxon>
        <taxon>Liliopsida</taxon>
        <taxon>Poales</taxon>
        <taxon>Poaceae</taxon>
        <taxon>BOP clade</taxon>
        <taxon>Oryzoideae</taxon>
        <taxon>Oryzeae</taxon>
        <taxon>Oryzinae</taxon>
        <taxon>Oryza</taxon>
    </lineage>
</organism>
<accession>A0A0E0PZ20</accession>
<sequence length="209" mass="23111">MLLSLRIGRVWLYNADPTTLRVFTNTGVELVVGVPDECLAAVLTPFGVASWVRSVIKPALSATKIVVLTIGNELGLNKQVAFTTVHDLGVLATSYPPSSAYFRKDLLPLLCPILDFHARTGSLFLDPTGIEFEYALLKPTYANVFVIVQPSTDVCKLQAIVTNRGTDLTAIVAREGSGYYILAILRRSRRECRGGRSHHHRRPPPREWP</sequence>
<dbReference type="OMA" id="CPPLREW"/>
<proteinExistence type="predicted"/>
<reference evidence="2" key="1">
    <citation type="submission" date="2013-06" db="EMBL/GenBank/DDBJ databases">
        <authorList>
            <person name="Zhao Q."/>
        </authorList>
    </citation>
    <scope>NUCLEOTIDE SEQUENCE</scope>
    <source>
        <strain evidence="2">cv. W1943</strain>
    </source>
</reference>
<dbReference type="InterPro" id="IPR044965">
    <property type="entry name" value="Glyco_hydro_17_plant"/>
</dbReference>
<dbReference type="SUPFAM" id="SSF51445">
    <property type="entry name" value="(Trans)glycosidases"/>
    <property type="match status" value="1"/>
</dbReference>
<keyword evidence="2" id="KW-1185">Reference proteome</keyword>
<name>A0A0E0PZ20_ORYRU</name>
<dbReference type="GO" id="GO:0005975">
    <property type="term" value="P:carbohydrate metabolic process"/>
    <property type="evidence" value="ECO:0007669"/>
    <property type="project" value="InterPro"/>
</dbReference>